<dbReference type="AlphaFoldDB" id="A0A645HD25"/>
<dbReference type="EMBL" id="VSSQ01090875">
    <property type="protein sequence ID" value="MPN36630.1"/>
    <property type="molecule type" value="Genomic_DNA"/>
</dbReference>
<evidence type="ECO:0000313" key="1">
    <source>
        <dbReference type="EMBL" id="MPN36630.1"/>
    </source>
</evidence>
<protein>
    <submittedName>
        <fullName evidence="1">Uncharacterized protein</fullName>
    </submittedName>
</protein>
<gene>
    <name evidence="1" type="ORF">SDC9_184140</name>
</gene>
<accession>A0A645HD25</accession>
<proteinExistence type="predicted"/>
<comment type="caution">
    <text evidence="1">The sequence shown here is derived from an EMBL/GenBank/DDBJ whole genome shotgun (WGS) entry which is preliminary data.</text>
</comment>
<sequence length="179" mass="19041">MSDDGGYYTFLSVGMSSAGSGNAFRAIYPLFKVAGEAPKVTTCGFDGTVSDTGLCTGVLTVGFDRALYYRLQENGKQINLPLRNVGTVDTTNTYQCVADTFTPGVGYDLKDTSNSNSNKDVQIVRYDLSNARNGSTLIADSNLCDQNGHTRSPNLTITLNVSAGDTSPTFTVSSGWDGR</sequence>
<reference evidence="1" key="1">
    <citation type="submission" date="2019-08" db="EMBL/GenBank/DDBJ databases">
        <authorList>
            <person name="Kucharzyk K."/>
            <person name="Murdoch R.W."/>
            <person name="Higgins S."/>
            <person name="Loffler F."/>
        </authorList>
    </citation>
    <scope>NUCLEOTIDE SEQUENCE</scope>
</reference>
<organism evidence="1">
    <name type="scientific">bioreactor metagenome</name>
    <dbReference type="NCBI Taxonomy" id="1076179"/>
    <lineage>
        <taxon>unclassified sequences</taxon>
        <taxon>metagenomes</taxon>
        <taxon>ecological metagenomes</taxon>
    </lineage>
</organism>
<name>A0A645HD25_9ZZZZ</name>